<dbReference type="EMBL" id="CAJNOC010000185">
    <property type="protein sequence ID" value="CAF0724162.1"/>
    <property type="molecule type" value="Genomic_DNA"/>
</dbReference>
<evidence type="ECO:0000313" key="4">
    <source>
        <dbReference type="Proteomes" id="UP000663879"/>
    </source>
</evidence>
<feature type="compositionally biased region" description="Low complexity" evidence="2">
    <location>
        <begin position="12"/>
        <end position="37"/>
    </location>
</feature>
<evidence type="ECO:0000256" key="2">
    <source>
        <dbReference type="SAM" id="MobiDB-lite"/>
    </source>
</evidence>
<dbReference type="OrthoDB" id="10587268at2759"/>
<organism evidence="3 4">
    <name type="scientific">Brachionus calyciflorus</name>
    <dbReference type="NCBI Taxonomy" id="104777"/>
    <lineage>
        <taxon>Eukaryota</taxon>
        <taxon>Metazoa</taxon>
        <taxon>Spiralia</taxon>
        <taxon>Gnathifera</taxon>
        <taxon>Rotifera</taxon>
        <taxon>Eurotatoria</taxon>
        <taxon>Monogononta</taxon>
        <taxon>Pseudotrocha</taxon>
        <taxon>Ploima</taxon>
        <taxon>Brachionidae</taxon>
        <taxon>Brachionus</taxon>
    </lineage>
</organism>
<feature type="coiled-coil region" evidence="1">
    <location>
        <begin position="133"/>
        <end position="199"/>
    </location>
</feature>
<name>A0A813MII7_9BILA</name>
<keyword evidence="1" id="KW-0175">Coiled coil</keyword>
<feature type="region of interest" description="Disordered" evidence="2">
    <location>
        <begin position="1"/>
        <end position="37"/>
    </location>
</feature>
<accession>A0A813MII7</accession>
<reference evidence="3" key="1">
    <citation type="submission" date="2021-02" db="EMBL/GenBank/DDBJ databases">
        <authorList>
            <person name="Nowell W R."/>
        </authorList>
    </citation>
    <scope>NUCLEOTIDE SEQUENCE</scope>
    <source>
        <strain evidence="3">Ploen Becks lab</strain>
    </source>
</reference>
<evidence type="ECO:0000256" key="1">
    <source>
        <dbReference type="SAM" id="Coils"/>
    </source>
</evidence>
<comment type="caution">
    <text evidence="3">The sequence shown here is derived from an EMBL/GenBank/DDBJ whole genome shotgun (WGS) entry which is preliminary data.</text>
</comment>
<dbReference type="AlphaFoldDB" id="A0A813MII7"/>
<evidence type="ECO:0000313" key="3">
    <source>
        <dbReference type="EMBL" id="CAF0724162.1"/>
    </source>
</evidence>
<gene>
    <name evidence="3" type="ORF">OXX778_LOCUS2397</name>
</gene>
<feature type="compositionally biased region" description="Low complexity" evidence="2">
    <location>
        <begin position="230"/>
        <end position="250"/>
    </location>
</feature>
<dbReference type="Proteomes" id="UP000663879">
    <property type="component" value="Unassembled WGS sequence"/>
</dbReference>
<feature type="region of interest" description="Disordered" evidence="2">
    <location>
        <begin position="107"/>
        <end position="127"/>
    </location>
</feature>
<feature type="compositionally biased region" description="Polar residues" evidence="2">
    <location>
        <begin position="251"/>
        <end position="279"/>
    </location>
</feature>
<keyword evidence="4" id="KW-1185">Reference proteome</keyword>
<feature type="compositionally biased region" description="Polar residues" evidence="2">
    <location>
        <begin position="1"/>
        <end position="10"/>
    </location>
</feature>
<protein>
    <submittedName>
        <fullName evidence="3">Uncharacterized protein</fullName>
    </submittedName>
</protein>
<proteinExistence type="predicted"/>
<feature type="region of interest" description="Disordered" evidence="2">
    <location>
        <begin position="230"/>
        <end position="299"/>
    </location>
</feature>
<sequence length="903" mass="104575">MLNQNQNRYKFTSRPSSSSSNQSQTTNTNNRSNYPQQNYYQNRNQFKEPPKIQPEIIIDDDDDLLDISDTELIRASQAVESQLKFTNNIHQTTSNAITIFSQITSNTQQQPMAPPPPQTTTYSTSNYNNYDSIDDIKYEMKQLKNENMQKDGEVKILRDKLKRLEQETQKMRNEKFDLVKKLQQQHEETKKSLQKHIEVKDLESQFKSQELMEITTKYKVLQSSILKNSNNQQQQQQQSVLSSLSTPSNQKIQQPKSLPTKRAAQTTNLNSSDTENDNPSDIKRPRQQHQQTPKTIAPLKTKIFKRNQVLNTKSSNTISTPSDLIYKLTDKLSETTNLLTQINQGTKTSLNSVDFQQKLHNLNTYLQMAFSSNIKVTNTERIDYISDKLNEELIKLLKNNLDLILVHIDLNQIDLNCSLIQTLFRLFLIRFDLLIDSNNAMVDLKPLNKLKQQFFLVLSQCLESLNFNNSNKLMFSDSNNKKNQNLLLAYWSLKIFINLFDLINYLTYLPLNVKNPKKQIYYVGLADNLHSIFKNLSLVGDMNNRSSGHVVDEDDTCLLQLFYDKLNKFFSDVLYLLETSENRQNNLDQPVSKELEIITTIVDESKNSKIDFKLENRISENYLMNNSLSECDNDIFQSQVDPGVTIAQTEPPLVTTTNHQGIKPVETIPSVYFVNPDLSQLKLECFTKFAYLIHNYQFINSLEAKFKASSETESVNVTEESSCKKRKIYQSMSNLNQINNNGAQTTHNESCGCFKEMLNSYLCLIDYQFGDKLSTNDHNISMENSLDLKDNLDLLLLMVGFNSYVTVVNTDKYSKSVINSESVKRKLSVLDTISEDYRLKNFFSLFNLFDRALDKNEVDRMQIDEDLNNNNNNSRSHHLNNSFNSLRLYFKSYVDDYFDFTQN</sequence>